<dbReference type="GeneID" id="85361726"/>
<name>A0AA39JP93_ARMTA</name>
<dbReference type="Proteomes" id="UP001175211">
    <property type="component" value="Unassembled WGS sequence"/>
</dbReference>
<feature type="compositionally biased region" description="Acidic residues" evidence="1">
    <location>
        <begin position="82"/>
        <end position="104"/>
    </location>
</feature>
<proteinExistence type="predicted"/>
<feature type="region of interest" description="Disordered" evidence="1">
    <location>
        <begin position="1"/>
        <end position="117"/>
    </location>
</feature>
<keyword evidence="3" id="KW-1185">Reference proteome</keyword>
<dbReference type="AlphaFoldDB" id="A0AA39JP93"/>
<dbReference type="EMBL" id="JAUEPS010000051">
    <property type="protein sequence ID" value="KAK0444969.1"/>
    <property type="molecule type" value="Genomic_DNA"/>
</dbReference>
<evidence type="ECO:0000313" key="2">
    <source>
        <dbReference type="EMBL" id="KAK0444969.1"/>
    </source>
</evidence>
<accession>A0AA39JP93</accession>
<comment type="caution">
    <text evidence="2">The sequence shown here is derived from an EMBL/GenBank/DDBJ whole genome shotgun (WGS) entry which is preliminary data.</text>
</comment>
<gene>
    <name evidence="2" type="ORF">EV420DRAFT_1648492</name>
</gene>
<protein>
    <submittedName>
        <fullName evidence="2">Uncharacterized protein</fullName>
    </submittedName>
</protein>
<organism evidence="2 3">
    <name type="scientific">Armillaria tabescens</name>
    <name type="common">Ringless honey mushroom</name>
    <name type="synonym">Agaricus tabescens</name>
    <dbReference type="NCBI Taxonomy" id="1929756"/>
    <lineage>
        <taxon>Eukaryota</taxon>
        <taxon>Fungi</taxon>
        <taxon>Dikarya</taxon>
        <taxon>Basidiomycota</taxon>
        <taxon>Agaricomycotina</taxon>
        <taxon>Agaricomycetes</taxon>
        <taxon>Agaricomycetidae</taxon>
        <taxon>Agaricales</taxon>
        <taxon>Marasmiineae</taxon>
        <taxon>Physalacriaceae</taxon>
        <taxon>Desarmillaria</taxon>
    </lineage>
</organism>
<evidence type="ECO:0000313" key="3">
    <source>
        <dbReference type="Proteomes" id="UP001175211"/>
    </source>
</evidence>
<reference evidence="2" key="1">
    <citation type="submission" date="2023-06" db="EMBL/GenBank/DDBJ databases">
        <authorList>
            <consortium name="Lawrence Berkeley National Laboratory"/>
            <person name="Ahrendt S."/>
            <person name="Sahu N."/>
            <person name="Indic B."/>
            <person name="Wong-Bajracharya J."/>
            <person name="Merenyi Z."/>
            <person name="Ke H.-M."/>
            <person name="Monk M."/>
            <person name="Kocsube S."/>
            <person name="Drula E."/>
            <person name="Lipzen A."/>
            <person name="Balint B."/>
            <person name="Henrissat B."/>
            <person name="Andreopoulos B."/>
            <person name="Martin F.M."/>
            <person name="Harder C.B."/>
            <person name="Rigling D."/>
            <person name="Ford K.L."/>
            <person name="Foster G.D."/>
            <person name="Pangilinan J."/>
            <person name="Papanicolaou A."/>
            <person name="Barry K."/>
            <person name="LaButti K."/>
            <person name="Viragh M."/>
            <person name="Koriabine M."/>
            <person name="Yan M."/>
            <person name="Riley R."/>
            <person name="Champramary S."/>
            <person name="Plett K.L."/>
            <person name="Tsai I.J."/>
            <person name="Slot J."/>
            <person name="Sipos G."/>
            <person name="Plett J."/>
            <person name="Nagy L.G."/>
            <person name="Grigoriev I.V."/>
        </authorList>
    </citation>
    <scope>NUCLEOTIDE SEQUENCE</scope>
    <source>
        <strain evidence="2">CCBAS 213</strain>
    </source>
</reference>
<evidence type="ECO:0000256" key="1">
    <source>
        <dbReference type="SAM" id="MobiDB-lite"/>
    </source>
</evidence>
<dbReference type="RefSeq" id="XP_060325316.1">
    <property type="nucleotide sequence ID" value="XM_060478178.1"/>
</dbReference>
<sequence>MPRAEKVKSTRSARPHPYARDISPPADVGNFGENHVETRRPVKHVYQLLNPEPRQAMPSPGIVERELSFSPSPSPVPVSSSSEEESDDEEGHDQYDDVEDDFSGYEEHLGEPGVWPRPSFDRWRGEVDVRRTSASLRRSVANGLQSFLDERIAPLIRAPSSPVYGVSESTSSSVLSQQGRVRDSRSRNDFCRDPYLVLFYGEGDDSDQNSNLAEKVRDEFLEIQDNQVMLRMDQLLDWWLARFTLEGTAPFSGRMGDFLRFVRRHETIKFSTNSFPAFYKDCQSELRPLGMHFAYSNGVIPSRTGSPWNILPANPTHIATLDACRQLDLDADTSNIFVVFAMAEMSSPLIPPNQAPAISTSQDSPHSAFYVVPTETRSFLYTSTSLRPPATASWIRSYHNPPPRQTWDTEFADVAQLLRKLQRRPYTTCYKHYAIVWFQHEMCKAMGLQAAYGSQGGMDDVADWLTEQKQTPSRLLTVKRSTIQNWKAKVYSNTESLYVKFKSFIEKGGRIPPESERLYITVKVWVTNDPGAMIERGGFYTNEESIAMSAKGSGHLGALTDEHFAAQVAAHLRADSTWWRTV</sequence>